<evidence type="ECO:0000259" key="3">
    <source>
        <dbReference type="SMART" id="SM00829"/>
    </source>
</evidence>
<dbReference type="CDD" id="cd08249">
    <property type="entry name" value="enoyl_reductase_like"/>
    <property type="match status" value="1"/>
</dbReference>
<reference evidence="4" key="1">
    <citation type="journal article" date="2021" name="Nat. Commun.">
        <title>Genetic determinants of endophytism in the Arabidopsis root mycobiome.</title>
        <authorList>
            <person name="Mesny F."/>
            <person name="Miyauchi S."/>
            <person name="Thiergart T."/>
            <person name="Pickel B."/>
            <person name="Atanasova L."/>
            <person name="Karlsson M."/>
            <person name="Huettel B."/>
            <person name="Barry K.W."/>
            <person name="Haridas S."/>
            <person name="Chen C."/>
            <person name="Bauer D."/>
            <person name="Andreopoulos W."/>
            <person name="Pangilinan J."/>
            <person name="LaButti K."/>
            <person name="Riley R."/>
            <person name="Lipzen A."/>
            <person name="Clum A."/>
            <person name="Drula E."/>
            <person name="Henrissat B."/>
            <person name="Kohler A."/>
            <person name="Grigoriev I.V."/>
            <person name="Martin F.M."/>
            <person name="Hacquard S."/>
        </authorList>
    </citation>
    <scope>NUCLEOTIDE SEQUENCE</scope>
    <source>
        <strain evidence="4">MPI-SDFR-AT-0068</strain>
    </source>
</reference>
<dbReference type="SUPFAM" id="SSF50129">
    <property type="entry name" value="GroES-like"/>
    <property type="match status" value="1"/>
</dbReference>
<evidence type="ECO:0000256" key="1">
    <source>
        <dbReference type="ARBA" id="ARBA00008072"/>
    </source>
</evidence>
<dbReference type="Pfam" id="PF00107">
    <property type="entry name" value="ADH_zinc_N"/>
    <property type="match status" value="1"/>
</dbReference>
<dbReference type="InterPro" id="IPR013149">
    <property type="entry name" value="ADH-like_C"/>
</dbReference>
<dbReference type="InterPro" id="IPR013154">
    <property type="entry name" value="ADH-like_N"/>
</dbReference>
<dbReference type="InterPro" id="IPR020843">
    <property type="entry name" value="ER"/>
</dbReference>
<dbReference type="SUPFAM" id="SSF51735">
    <property type="entry name" value="NAD(P)-binding Rossmann-fold domains"/>
    <property type="match status" value="1"/>
</dbReference>
<protein>
    <submittedName>
        <fullName evidence="4">Chaperonin 10-like protein</fullName>
    </submittedName>
</protein>
<name>A0A8K0WCQ0_9HYPO</name>
<dbReference type="EMBL" id="JAGPXF010000003">
    <property type="protein sequence ID" value="KAH7251205.1"/>
    <property type="molecule type" value="Genomic_DNA"/>
</dbReference>
<gene>
    <name evidence="4" type="ORF">BKA59DRAFT_471781</name>
</gene>
<feature type="domain" description="Enoyl reductase (ER)" evidence="3">
    <location>
        <begin position="15"/>
        <end position="350"/>
    </location>
</feature>
<evidence type="ECO:0000256" key="2">
    <source>
        <dbReference type="ARBA" id="ARBA00023002"/>
    </source>
</evidence>
<keyword evidence="5" id="KW-1185">Reference proteome</keyword>
<dbReference type="InterPro" id="IPR036291">
    <property type="entry name" value="NAD(P)-bd_dom_sf"/>
</dbReference>
<organism evidence="4 5">
    <name type="scientific">Fusarium tricinctum</name>
    <dbReference type="NCBI Taxonomy" id="61284"/>
    <lineage>
        <taxon>Eukaryota</taxon>
        <taxon>Fungi</taxon>
        <taxon>Dikarya</taxon>
        <taxon>Ascomycota</taxon>
        <taxon>Pezizomycotina</taxon>
        <taxon>Sordariomycetes</taxon>
        <taxon>Hypocreomycetidae</taxon>
        <taxon>Hypocreales</taxon>
        <taxon>Nectriaceae</taxon>
        <taxon>Fusarium</taxon>
        <taxon>Fusarium tricinctum species complex</taxon>
    </lineage>
</organism>
<dbReference type="Gene3D" id="3.40.50.720">
    <property type="entry name" value="NAD(P)-binding Rossmann-like Domain"/>
    <property type="match status" value="1"/>
</dbReference>
<evidence type="ECO:0000313" key="4">
    <source>
        <dbReference type="EMBL" id="KAH7251205.1"/>
    </source>
</evidence>
<dbReference type="OrthoDB" id="9992527at2759"/>
<dbReference type="Proteomes" id="UP000813427">
    <property type="component" value="Unassembled WGS sequence"/>
</dbReference>
<dbReference type="InterPro" id="IPR047122">
    <property type="entry name" value="Trans-enoyl_RdTase-like"/>
</dbReference>
<dbReference type="PANTHER" id="PTHR45348:SF2">
    <property type="entry name" value="ZINC-TYPE ALCOHOL DEHYDROGENASE-LIKE PROTEIN C2E1P3.01"/>
    <property type="match status" value="1"/>
</dbReference>
<dbReference type="PANTHER" id="PTHR45348">
    <property type="entry name" value="HYPOTHETICAL OXIDOREDUCTASE (EUROFUNG)"/>
    <property type="match status" value="1"/>
</dbReference>
<comment type="similarity">
    <text evidence="1">Belongs to the zinc-containing alcohol dehydrogenase family.</text>
</comment>
<dbReference type="SMART" id="SM00829">
    <property type="entry name" value="PKS_ER"/>
    <property type="match status" value="1"/>
</dbReference>
<sequence length="356" mass="38268">MATMRAFVTDGKGSGSVQSVPIPALHEGEILVKIHYAALNPGDWKLVEGDVLDGPAPPGLIAGCDFAGTVEEANATHWKKGQRVGGWVHGATYDNIGSFAEFINLGATLVFEVPDNVTLQQASTISLAFATATQAMYEHLGFLDPRKSHGAQEDFLIYGASTSVGLYATQLGKVSNARVIAVASSKNHDLLKRLGANVTVDYHDDDWVDQVRHITQGKLKNALDTIANGDSSEKIVNAMARSEGAKLIALSPVDKDSLHAINPYVKAASMIAFTVFGRALGEEYAMFDNAGPATPNDKSAWERELQLVTERLKRGDIEPNPVREVGTLDDVVEAFRLSKEGKISAEKAVLKITNNK</sequence>
<accession>A0A8K0WCQ0</accession>
<keyword evidence="2" id="KW-0560">Oxidoreductase</keyword>
<evidence type="ECO:0000313" key="5">
    <source>
        <dbReference type="Proteomes" id="UP000813427"/>
    </source>
</evidence>
<dbReference type="Gene3D" id="3.90.180.10">
    <property type="entry name" value="Medium-chain alcohol dehydrogenases, catalytic domain"/>
    <property type="match status" value="1"/>
</dbReference>
<dbReference type="GO" id="GO:0016651">
    <property type="term" value="F:oxidoreductase activity, acting on NAD(P)H"/>
    <property type="evidence" value="ECO:0007669"/>
    <property type="project" value="InterPro"/>
</dbReference>
<dbReference type="InterPro" id="IPR011032">
    <property type="entry name" value="GroES-like_sf"/>
</dbReference>
<dbReference type="Pfam" id="PF08240">
    <property type="entry name" value="ADH_N"/>
    <property type="match status" value="1"/>
</dbReference>
<proteinExistence type="inferred from homology"/>
<comment type="caution">
    <text evidence="4">The sequence shown here is derived from an EMBL/GenBank/DDBJ whole genome shotgun (WGS) entry which is preliminary data.</text>
</comment>
<dbReference type="AlphaFoldDB" id="A0A8K0WCQ0"/>